<feature type="compositionally biased region" description="Basic and acidic residues" evidence="1">
    <location>
        <begin position="194"/>
        <end position="224"/>
    </location>
</feature>
<evidence type="ECO:0000259" key="2">
    <source>
        <dbReference type="Pfam" id="PF13298"/>
    </source>
</evidence>
<dbReference type="GO" id="GO:0016874">
    <property type="term" value="F:ligase activity"/>
    <property type="evidence" value="ECO:0007669"/>
    <property type="project" value="UniProtKB-KW"/>
</dbReference>
<dbReference type="AlphaFoldDB" id="A0A6A6PUU7"/>
<gene>
    <name evidence="3" type="ORF">BDY17DRAFT_250154</name>
</gene>
<organism evidence="3 4">
    <name type="scientific">Neohortaea acidophila</name>
    <dbReference type="NCBI Taxonomy" id="245834"/>
    <lineage>
        <taxon>Eukaryota</taxon>
        <taxon>Fungi</taxon>
        <taxon>Dikarya</taxon>
        <taxon>Ascomycota</taxon>
        <taxon>Pezizomycotina</taxon>
        <taxon>Dothideomycetes</taxon>
        <taxon>Dothideomycetidae</taxon>
        <taxon>Mycosphaerellales</taxon>
        <taxon>Teratosphaeriaceae</taxon>
        <taxon>Neohortaea</taxon>
    </lineage>
</organism>
<protein>
    <submittedName>
        <fullName evidence="3">DNA polymerase ligase-domain-containing protein</fullName>
    </submittedName>
</protein>
<dbReference type="PANTHER" id="PTHR39465:SF1">
    <property type="entry name" value="DNA LIGASE D 3'-PHOSPHOESTERASE DOMAIN-CONTAINING PROTEIN"/>
    <property type="match status" value="1"/>
</dbReference>
<evidence type="ECO:0000256" key="1">
    <source>
        <dbReference type="SAM" id="MobiDB-lite"/>
    </source>
</evidence>
<dbReference type="OrthoDB" id="2588098at2759"/>
<feature type="region of interest" description="Disordered" evidence="1">
    <location>
        <begin position="192"/>
        <end position="227"/>
    </location>
</feature>
<sequence>MSTPLTLKRDISPPPLRKGSTVQTTNGDKRRKSSLTDCSRRDDEQKNLSSAGPSLAAIEAGQVEIRNHLDYFTSHFKQVLRPATTARLDIDEFNQLYRRNRHVHGRHFVVHQHDHPVSGVHYDLRLQFSDSSTLSFAIPYGLPGNANSRRPTRMAIETRVHNLWNNLIESASHSTGSLLIWDTGEYEVLPWRQTDTRSTDDEHSDAAQRDGDKSSEQSHSERLAKSFQQRRIRLRLHGTRLPTNYTISMWLSSTNDRDCQPKKPKRKRRRIDPTKTANKFEIMTSSESESAEMQQVKQSLDPAVKNEQEEEQDAAAGVASDAEDEDASIRANNAYPGANNTIGSIHQRSWFLTLDKKNSGFERIRSGPDAGRRRGGWEPFFVRGRDHERSVVTGRSADEVMEDEGVDKFVGRKMWRPITG</sequence>
<dbReference type="EMBL" id="MU001635">
    <property type="protein sequence ID" value="KAF2483484.1"/>
    <property type="molecule type" value="Genomic_DNA"/>
</dbReference>
<accession>A0A6A6PUU7</accession>
<evidence type="ECO:0000313" key="4">
    <source>
        <dbReference type="Proteomes" id="UP000799767"/>
    </source>
</evidence>
<dbReference type="Pfam" id="PF13298">
    <property type="entry name" value="LigD_N"/>
    <property type="match status" value="1"/>
</dbReference>
<feature type="compositionally biased region" description="Polar residues" evidence="1">
    <location>
        <begin position="283"/>
        <end position="298"/>
    </location>
</feature>
<name>A0A6A6PUU7_9PEZI</name>
<feature type="domain" description="DNA ligase D 3'-phosphoesterase" evidence="2">
    <location>
        <begin position="111"/>
        <end position="247"/>
    </location>
</feature>
<dbReference type="InterPro" id="IPR014144">
    <property type="entry name" value="LigD_PE_domain"/>
</dbReference>
<dbReference type="Proteomes" id="UP000799767">
    <property type="component" value="Unassembled WGS sequence"/>
</dbReference>
<feature type="region of interest" description="Disordered" evidence="1">
    <location>
        <begin position="1"/>
        <end position="53"/>
    </location>
</feature>
<dbReference type="RefSeq" id="XP_033590054.1">
    <property type="nucleotide sequence ID" value="XM_033731039.1"/>
</dbReference>
<feature type="region of interest" description="Disordered" evidence="1">
    <location>
        <begin position="254"/>
        <end position="326"/>
    </location>
</feature>
<reference evidence="3" key="1">
    <citation type="journal article" date="2020" name="Stud. Mycol.">
        <title>101 Dothideomycetes genomes: a test case for predicting lifestyles and emergence of pathogens.</title>
        <authorList>
            <person name="Haridas S."/>
            <person name="Albert R."/>
            <person name="Binder M."/>
            <person name="Bloem J."/>
            <person name="Labutti K."/>
            <person name="Salamov A."/>
            <person name="Andreopoulos B."/>
            <person name="Baker S."/>
            <person name="Barry K."/>
            <person name="Bills G."/>
            <person name="Bluhm B."/>
            <person name="Cannon C."/>
            <person name="Castanera R."/>
            <person name="Culley D."/>
            <person name="Daum C."/>
            <person name="Ezra D."/>
            <person name="Gonzalez J."/>
            <person name="Henrissat B."/>
            <person name="Kuo A."/>
            <person name="Liang C."/>
            <person name="Lipzen A."/>
            <person name="Lutzoni F."/>
            <person name="Magnuson J."/>
            <person name="Mondo S."/>
            <person name="Nolan M."/>
            <person name="Ohm R."/>
            <person name="Pangilinan J."/>
            <person name="Park H.-J."/>
            <person name="Ramirez L."/>
            <person name="Alfaro M."/>
            <person name="Sun H."/>
            <person name="Tritt A."/>
            <person name="Yoshinaga Y."/>
            <person name="Zwiers L.-H."/>
            <person name="Turgeon B."/>
            <person name="Goodwin S."/>
            <person name="Spatafora J."/>
            <person name="Crous P."/>
            <person name="Grigoriev I."/>
        </authorList>
    </citation>
    <scope>NUCLEOTIDE SEQUENCE</scope>
    <source>
        <strain evidence="3">CBS 113389</strain>
    </source>
</reference>
<dbReference type="GeneID" id="54472041"/>
<keyword evidence="3" id="KW-0436">Ligase</keyword>
<keyword evidence="4" id="KW-1185">Reference proteome</keyword>
<dbReference type="PANTHER" id="PTHR39465">
    <property type="entry name" value="DNA LIGASE D, 3'-PHOSPHOESTERASE DOMAIN"/>
    <property type="match status" value="1"/>
</dbReference>
<proteinExistence type="predicted"/>
<evidence type="ECO:0000313" key="3">
    <source>
        <dbReference type="EMBL" id="KAF2483484.1"/>
    </source>
</evidence>